<dbReference type="PROSITE" id="PS00622">
    <property type="entry name" value="HTH_LUXR_1"/>
    <property type="match status" value="1"/>
</dbReference>
<accession>A0ABS2DPE5</accession>
<dbReference type="SUPFAM" id="SSF46894">
    <property type="entry name" value="C-terminal effector domain of the bipartite response regulators"/>
    <property type="match status" value="1"/>
</dbReference>
<proteinExistence type="predicted"/>
<keyword evidence="3" id="KW-0804">Transcription</keyword>
<keyword evidence="4" id="KW-0597">Phosphoprotein</keyword>
<evidence type="ECO:0000313" key="8">
    <source>
        <dbReference type="EMBL" id="MBM6703179.1"/>
    </source>
</evidence>
<dbReference type="InterPro" id="IPR036388">
    <property type="entry name" value="WH-like_DNA-bd_sf"/>
</dbReference>
<evidence type="ECO:0000256" key="4">
    <source>
        <dbReference type="PROSITE-ProRule" id="PRU00169"/>
    </source>
</evidence>
<feature type="domain" description="HTH luxR-type" evidence="6">
    <location>
        <begin position="147"/>
        <end position="212"/>
    </location>
</feature>
<gene>
    <name evidence="8" type="ORF">H6A60_01455</name>
</gene>
<keyword evidence="2" id="KW-0238">DNA-binding</keyword>
<comment type="caution">
    <text evidence="8">The sequence shown here is derived from an EMBL/GenBank/DDBJ whole genome shotgun (WGS) entry which is preliminary data.</text>
</comment>
<dbReference type="PRINTS" id="PR00038">
    <property type="entry name" value="HTHLUXR"/>
</dbReference>
<evidence type="ECO:0000259" key="7">
    <source>
        <dbReference type="PROSITE" id="PS50110"/>
    </source>
</evidence>
<dbReference type="PROSITE" id="PS50043">
    <property type="entry name" value="HTH_LUXR_2"/>
    <property type="match status" value="1"/>
</dbReference>
<dbReference type="SMART" id="SM00448">
    <property type="entry name" value="REC"/>
    <property type="match status" value="1"/>
</dbReference>
<dbReference type="SMART" id="SM00421">
    <property type="entry name" value="HTH_LUXR"/>
    <property type="match status" value="1"/>
</dbReference>
<evidence type="ECO:0000313" key="9">
    <source>
        <dbReference type="Proteomes" id="UP000715095"/>
    </source>
</evidence>
<feature type="region of interest" description="Disordered" evidence="5">
    <location>
        <begin position="263"/>
        <end position="285"/>
    </location>
</feature>
<evidence type="ECO:0000256" key="5">
    <source>
        <dbReference type="SAM" id="MobiDB-lite"/>
    </source>
</evidence>
<dbReference type="InterPro" id="IPR001789">
    <property type="entry name" value="Sig_transdc_resp-reg_receiver"/>
</dbReference>
<dbReference type="SUPFAM" id="SSF52172">
    <property type="entry name" value="CheY-like"/>
    <property type="match status" value="1"/>
</dbReference>
<dbReference type="Gene3D" id="1.10.10.10">
    <property type="entry name" value="Winged helix-like DNA-binding domain superfamily/Winged helix DNA-binding domain"/>
    <property type="match status" value="1"/>
</dbReference>
<dbReference type="Gene3D" id="3.40.50.2300">
    <property type="match status" value="1"/>
</dbReference>
<dbReference type="Pfam" id="PF00196">
    <property type="entry name" value="GerE"/>
    <property type="match status" value="1"/>
</dbReference>
<dbReference type="Pfam" id="PF00072">
    <property type="entry name" value="Response_reg"/>
    <property type="match status" value="1"/>
</dbReference>
<keyword evidence="1" id="KW-0805">Transcription regulation</keyword>
<evidence type="ECO:0000256" key="1">
    <source>
        <dbReference type="ARBA" id="ARBA00023015"/>
    </source>
</evidence>
<dbReference type="CDD" id="cd06170">
    <property type="entry name" value="LuxR_C_like"/>
    <property type="match status" value="1"/>
</dbReference>
<keyword evidence="9" id="KW-1185">Reference proteome</keyword>
<organism evidence="8 9">
    <name type="scientific">Sutterella massiliensis</name>
    <dbReference type="NCBI Taxonomy" id="1816689"/>
    <lineage>
        <taxon>Bacteria</taxon>
        <taxon>Pseudomonadati</taxon>
        <taxon>Pseudomonadota</taxon>
        <taxon>Betaproteobacteria</taxon>
        <taxon>Burkholderiales</taxon>
        <taxon>Sutterellaceae</taxon>
        <taxon>Sutterella</taxon>
    </lineage>
</organism>
<sequence length="285" mass="32280">MNPNYDYSNDVLEQPGIVYIVDDELEIRDSLKWLLESPDYRIEDYESGETFIAQFNENVPSVILCDLRMPGMSGADVQDHLLKRHINAPFIFITGHGDVPQAVEAFKKGAVDFIQKPFQQKPMQELVRRMLERAREMRRRRIQLDANRSLIEKLTPREQQVLERIVNGRLNKQIADDLGISIKTVEAHRASIMDKTGSGTVADLMRVVVKSELFPKISATLAEAIAGLPSMTAEAGLPHTKENEEHMRRMDQARVAEEEARARAEAAHPGLSTLPDLPATLDMRR</sequence>
<dbReference type="Proteomes" id="UP000715095">
    <property type="component" value="Unassembled WGS sequence"/>
</dbReference>
<dbReference type="PANTHER" id="PTHR44688">
    <property type="entry name" value="DNA-BINDING TRANSCRIPTIONAL ACTIVATOR DEVR_DOSR"/>
    <property type="match status" value="1"/>
</dbReference>
<dbReference type="InterPro" id="IPR000792">
    <property type="entry name" value="Tscrpt_reg_LuxR_C"/>
</dbReference>
<feature type="modified residue" description="4-aspartylphosphate" evidence="4">
    <location>
        <position position="66"/>
    </location>
</feature>
<evidence type="ECO:0000256" key="2">
    <source>
        <dbReference type="ARBA" id="ARBA00023125"/>
    </source>
</evidence>
<dbReference type="RefSeq" id="WP_205101576.1">
    <property type="nucleotide sequence ID" value="NZ_JACJJC010000002.1"/>
</dbReference>
<protein>
    <submittedName>
        <fullName evidence="8">Response regulator transcription factor</fullName>
    </submittedName>
</protein>
<dbReference type="EMBL" id="JACJJC010000002">
    <property type="protein sequence ID" value="MBM6703179.1"/>
    <property type="molecule type" value="Genomic_DNA"/>
</dbReference>
<reference evidence="8 9" key="1">
    <citation type="journal article" date="2021" name="Sci. Rep.">
        <title>The distribution of antibiotic resistance genes in chicken gut microbiota commensals.</title>
        <authorList>
            <person name="Juricova H."/>
            <person name="Matiasovicova J."/>
            <person name="Kubasova T."/>
            <person name="Cejkova D."/>
            <person name="Rychlik I."/>
        </authorList>
    </citation>
    <scope>NUCLEOTIDE SEQUENCE [LARGE SCALE GENOMIC DNA]</scope>
    <source>
        <strain evidence="8 9">An829</strain>
    </source>
</reference>
<name>A0ABS2DPE5_9BURK</name>
<feature type="domain" description="Response regulatory" evidence="7">
    <location>
        <begin position="17"/>
        <end position="131"/>
    </location>
</feature>
<dbReference type="InterPro" id="IPR016032">
    <property type="entry name" value="Sig_transdc_resp-reg_C-effctor"/>
</dbReference>
<evidence type="ECO:0000256" key="3">
    <source>
        <dbReference type="ARBA" id="ARBA00023163"/>
    </source>
</evidence>
<dbReference type="InterPro" id="IPR011006">
    <property type="entry name" value="CheY-like_superfamily"/>
</dbReference>
<dbReference type="CDD" id="cd17537">
    <property type="entry name" value="REC_FixJ"/>
    <property type="match status" value="1"/>
</dbReference>
<evidence type="ECO:0000259" key="6">
    <source>
        <dbReference type="PROSITE" id="PS50043"/>
    </source>
</evidence>
<dbReference type="PROSITE" id="PS50110">
    <property type="entry name" value="RESPONSE_REGULATORY"/>
    <property type="match status" value="1"/>
</dbReference>
<dbReference type="PANTHER" id="PTHR44688:SF16">
    <property type="entry name" value="DNA-BINDING TRANSCRIPTIONAL ACTIVATOR DEVR_DOSR"/>
    <property type="match status" value="1"/>
</dbReference>